<organism evidence="4 5">
    <name type="scientific">Lacimonas salitolerans</name>
    <dbReference type="NCBI Taxonomy" id="1323750"/>
    <lineage>
        <taxon>Bacteria</taxon>
        <taxon>Pseudomonadati</taxon>
        <taxon>Pseudomonadota</taxon>
        <taxon>Alphaproteobacteria</taxon>
        <taxon>Rhodobacterales</taxon>
        <taxon>Paracoccaceae</taxon>
        <taxon>Lacimonas</taxon>
    </lineage>
</organism>
<comment type="similarity">
    <text evidence="1 3">Belongs to the UreD family.</text>
</comment>
<keyword evidence="2 3" id="KW-0143">Chaperone</keyword>
<dbReference type="Pfam" id="PF01774">
    <property type="entry name" value="UreD"/>
    <property type="match status" value="1"/>
</dbReference>
<sequence>MPVVQGALASPPMVQRRPGVMIWPQMPLSRSRQITLPMRHIEAAIAQAQPRAEGALDLRVKHRDGRSAIDRFRASGAYKALFPRSALGVQAIVLNTGGGVTGGDRFALTGHVGVDAHLTLTTQAAERAYRAARGWGRVDSAITVEAGATLHWLPQELILYDGCALHRRLRVDLADGASVLLVEPVIFGRVAMGERLTQARFRDDIAVYRAGRPVYRDALRLEGDLSRSALRRAILNGAGAMACLVYAAPDAPAHLDGLRALLPDTAGASLLAPDLLVMRLVASDGFALRASLLPVLDRLSRDTLPVSWRL</sequence>
<keyword evidence="3" id="KW-0963">Cytoplasm</keyword>
<dbReference type="PANTHER" id="PTHR33643">
    <property type="entry name" value="UREASE ACCESSORY PROTEIN D"/>
    <property type="match status" value="1"/>
</dbReference>
<keyword evidence="3" id="KW-0996">Nickel insertion</keyword>
<comment type="subunit">
    <text evidence="3">UreD, UreF and UreG form a complex that acts as a GTP-hydrolysis-dependent molecular chaperone, activating the urease apoprotein by helping to assemble the nickel containing metallocenter of UreC. The UreE protein probably delivers the nickel.</text>
</comment>
<comment type="caution">
    <text evidence="4">The sequence shown here is derived from an EMBL/GenBank/DDBJ whole genome shotgun (WGS) entry which is preliminary data.</text>
</comment>
<dbReference type="InterPro" id="IPR002669">
    <property type="entry name" value="UreD"/>
</dbReference>
<gene>
    <name evidence="3" type="primary">ureD</name>
    <name evidence="4" type="ORF">ACFTOW_07800</name>
</gene>
<comment type="subcellular location">
    <subcellularLocation>
        <location evidence="3">Cytoplasm</location>
    </subcellularLocation>
</comment>
<reference evidence="5" key="1">
    <citation type="journal article" date="2019" name="Int. J. Syst. Evol. Microbiol.">
        <title>The Global Catalogue of Microorganisms (GCM) 10K type strain sequencing project: providing services to taxonomists for standard genome sequencing and annotation.</title>
        <authorList>
            <consortium name="The Broad Institute Genomics Platform"/>
            <consortium name="The Broad Institute Genome Sequencing Center for Infectious Disease"/>
            <person name="Wu L."/>
            <person name="Ma J."/>
        </authorList>
    </citation>
    <scope>NUCLEOTIDE SEQUENCE [LARGE SCALE GENOMIC DNA]</scope>
    <source>
        <strain evidence="5">CGMCC 1.12477</strain>
    </source>
</reference>
<name>A0ABW4EH92_9RHOB</name>
<evidence type="ECO:0000256" key="3">
    <source>
        <dbReference type="HAMAP-Rule" id="MF_01384"/>
    </source>
</evidence>
<evidence type="ECO:0000256" key="2">
    <source>
        <dbReference type="ARBA" id="ARBA00023186"/>
    </source>
</evidence>
<proteinExistence type="inferred from homology"/>
<comment type="function">
    <text evidence="3">Required for maturation of urease via the functional incorporation of the urease nickel metallocenter.</text>
</comment>
<dbReference type="Proteomes" id="UP001597186">
    <property type="component" value="Unassembled WGS sequence"/>
</dbReference>
<evidence type="ECO:0000256" key="1">
    <source>
        <dbReference type="ARBA" id="ARBA00007177"/>
    </source>
</evidence>
<dbReference type="RefSeq" id="WP_379914504.1">
    <property type="nucleotide sequence ID" value="NZ_JBHUDD010000049.1"/>
</dbReference>
<dbReference type="EMBL" id="JBHUDD010000049">
    <property type="protein sequence ID" value="MFD1509303.1"/>
    <property type="molecule type" value="Genomic_DNA"/>
</dbReference>
<dbReference type="HAMAP" id="MF_01384">
    <property type="entry name" value="UreD"/>
    <property type="match status" value="1"/>
</dbReference>
<dbReference type="PANTHER" id="PTHR33643:SF1">
    <property type="entry name" value="UREASE ACCESSORY PROTEIN D"/>
    <property type="match status" value="1"/>
</dbReference>
<keyword evidence="5" id="KW-1185">Reference proteome</keyword>
<evidence type="ECO:0000313" key="5">
    <source>
        <dbReference type="Proteomes" id="UP001597186"/>
    </source>
</evidence>
<accession>A0ABW4EH92</accession>
<protein>
    <recommendedName>
        <fullName evidence="3">Urease accessory protein UreD</fullName>
    </recommendedName>
</protein>
<evidence type="ECO:0000313" key="4">
    <source>
        <dbReference type="EMBL" id="MFD1509303.1"/>
    </source>
</evidence>